<dbReference type="InterPro" id="IPR036412">
    <property type="entry name" value="HAD-like_sf"/>
</dbReference>
<dbReference type="EMBL" id="PRKZ01000001">
    <property type="protein sequence ID" value="RAW52356.1"/>
    <property type="molecule type" value="Genomic_DNA"/>
</dbReference>
<dbReference type="RefSeq" id="WP_112114893.1">
    <property type="nucleotide sequence ID" value="NZ_PRKZ01000001.1"/>
</dbReference>
<evidence type="ECO:0000313" key="2">
    <source>
        <dbReference type="Proteomes" id="UP000251634"/>
    </source>
</evidence>
<protein>
    <submittedName>
        <fullName evidence="1">Haloacid dehalogenase</fullName>
    </submittedName>
</protein>
<dbReference type="SUPFAM" id="SSF56784">
    <property type="entry name" value="HAD-like"/>
    <property type="match status" value="1"/>
</dbReference>
<dbReference type="Proteomes" id="UP000251634">
    <property type="component" value="Unassembled WGS sequence"/>
</dbReference>
<sequence>MNNTLKTSLVLCDLDHLLLGTDGNLPQVLRDVMQLFSSRGGRLTVFSQRSPKAVRTILGSVRLAAPALVCGGTLAYQFATGTGQPLCSFAGREEAVLQKLPSAVGLGIALQMTDGSTRVLRMSEALEVHLRQEWTPYVLSSAADVRGEDVLRILLYQDKKQMPLVPLLDKALGEAADSLLAERVAPDLLVLTPGAVSGTAMFNAVCPPVGCAAEELTVVANCTQMLELMRLAGHSVVPADAAAELRLAAAQTTLTDHDTGAAAEYLYNLVRGAEATA</sequence>
<dbReference type="Gene3D" id="3.30.1240.10">
    <property type="match status" value="1"/>
</dbReference>
<reference evidence="1 2" key="1">
    <citation type="submission" date="2018-02" db="EMBL/GenBank/DDBJ databases">
        <title>Complete genome sequencing of Faecalibacterium prausnitzii strains isolated from the human gut.</title>
        <authorList>
            <person name="Fitzgerald B.C."/>
            <person name="Shkoporov A.N."/>
            <person name="Ross P.R."/>
            <person name="Hill C."/>
        </authorList>
    </citation>
    <scope>NUCLEOTIDE SEQUENCE [LARGE SCALE GENOMIC DNA]</scope>
    <source>
        <strain evidence="1 2">APC942/8-14-2</strain>
    </source>
</reference>
<comment type="caution">
    <text evidence="1">The sequence shown here is derived from an EMBL/GenBank/DDBJ whole genome shotgun (WGS) entry which is preliminary data.</text>
</comment>
<accession>A0A329TUM5</accession>
<name>A0A329TUM5_9FIRM</name>
<evidence type="ECO:0000313" key="1">
    <source>
        <dbReference type="EMBL" id="RAW52356.1"/>
    </source>
</evidence>
<dbReference type="InterPro" id="IPR023214">
    <property type="entry name" value="HAD_sf"/>
</dbReference>
<gene>
    <name evidence="1" type="ORF">C4N25_02825</name>
</gene>
<dbReference type="AlphaFoldDB" id="A0A329TUM5"/>
<dbReference type="Gene3D" id="3.40.50.1000">
    <property type="entry name" value="HAD superfamily/HAD-like"/>
    <property type="match status" value="1"/>
</dbReference>
<proteinExistence type="predicted"/>
<organism evidence="1 2">
    <name type="scientific">Faecalibacterium prausnitzii</name>
    <dbReference type="NCBI Taxonomy" id="853"/>
    <lineage>
        <taxon>Bacteria</taxon>
        <taxon>Bacillati</taxon>
        <taxon>Bacillota</taxon>
        <taxon>Clostridia</taxon>
        <taxon>Eubacteriales</taxon>
        <taxon>Oscillospiraceae</taxon>
        <taxon>Faecalibacterium</taxon>
    </lineage>
</organism>